<keyword evidence="3" id="KW-1185">Reference proteome</keyword>
<reference evidence="2 3" key="1">
    <citation type="submission" date="2019-02" db="EMBL/GenBank/DDBJ databases">
        <title>Deep-cultivation of Planctomycetes and their phenomic and genomic characterization uncovers novel biology.</title>
        <authorList>
            <person name="Wiegand S."/>
            <person name="Jogler M."/>
            <person name="Boedeker C."/>
            <person name="Pinto D."/>
            <person name="Vollmers J."/>
            <person name="Rivas-Marin E."/>
            <person name="Kohn T."/>
            <person name="Peeters S.H."/>
            <person name="Heuer A."/>
            <person name="Rast P."/>
            <person name="Oberbeckmann S."/>
            <person name="Bunk B."/>
            <person name="Jeske O."/>
            <person name="Meyerdierks A."/>
            <person name="Storesund J.E."/>
            <person name="Kallscheuer N."/>
            <person name="Luecker S."/>
            <person name="Lage O.M."/>
            <person name="Pohl T."/>
            <person name="Merkel B.J."/>
            <person name="Hornburger P."/>
            <person name="Mueller R.-W."/>
            <person name="Bruemmer F."/>
            <person name="Labrenz M."/>
            <person name="Spormann A.M."/>
            <person name="Op den Camp H."/>
            <person name="Overmann J."/>
            <person name="Amann R."/>
            <person name="Jetten M.S.M."/>
            <person name="Mascher T."/>
            <person name="Medema M.H."/>
            <person name="Devos D.P."/>
            <person name="Kaster A.-K."/>
            <person name="Ovreas L."/>
            <person name="Rohde M."/>
            <person name="Galperin M.Y."/>
            <person name="Jogler C."/>
        </authorList>
    </citation>
    <scope>NUCLEOTIDE SEQUENCE [LARGE SCALE GENOMIC DNA]</scope>
    <source>
        <strain evidence="2 3">ETA_A1</strain>
    </source>
</reference>
<evidence type="ECO:0000313" key="3">
    <source>
        <dbReference type="Proteomes" id="UP000319576"/>
    </source>
</evidence>
<name>A0A517XLV6_9BACT</name>
<dbReference type="Gene3D" id="1.25.10.10">
    <property type="entry name" value="Leucine-rich Repeat Variant"/>
    <property type="match status" value="1"/>
</dbReference>
<dbReference type="RefSeq" id="WP_145233825.1">
    <property type="nucleotide sequence ID" value="NZ_CP036273.1"/>
</dbReference>
<evidence type="ECO:0000256" key="1">
    <source>
        <dbReference type="SAM" id="MobiDB-lite"/>
    </source>
</evidence>
<dbReference type="KEGG" id="uli:ETAA1_03810"/>
<dbReference type="Proteomes" id="UP000319576">
    <property type="component" value="Chromosome"/>
</dbReference>
<dbReference type="OrthoDB" id="83685at2"/>
<proteinExistence type="predicted"/>
<dbReference type="InterPro" id="IPR016024">
    <property type="entry name" value="ARM-type_fold"/>
</dbReference>
<feature type="compositionally biased region" description="Acidic residues" evidence="1">
    <location>
        <begin position="460"/>
        <end position="473"/>
    </location>
</feature>
<accession>A0A517XLV6</accession>
<evidence type="ECO:0008006" key="4">
    <source>
        <dbReference type="Google" id="ProtNLM"/>
    </source>
</evidence>
<dbReference type="EMBL" id="CP036273">
    <property type="protein sequence ID" value="QDU18493.1"/>
    <property type="molecule type" value="Genomic_DNA"/>
</dbReference>
<evidence type="ECO:0000313" key="2">
    <source>
        <dbReference type="EMBL" id="QDU18493.1"/>
    </source>
</evidence>
<dbReference type="InterPro" id="IPR011989">
    <property type="entry name" value="ARM-like"/>
</dbReference>
<dbReference type="Pfam" id="PF13646">
    <property type="entry name" value="HEAT_2"/>
    <property type="match status" value="1"/>
</dbReference>
<protein>
    <recommendedName>
        <fullName evidence="4">HEAT repeat domain-containing protein</fullName>
    </recommendedName>
</protein>
<dbReference type="SUPFAM" id="SSF48371">
    <property type="entry name" value="ARM repeat"/>
    <property type="match status" value="1"/>
</dbReference>
<sequence>MSIAVLSQVYAEARRLAVAGSVVAKGDFRLRKLLPPLEQAGAQAPVFAKVAEAARAVVDGPEANSAEALLELAALASAVLYTQGETGIAGPLEPVESSSLGGSTLQIPARELKPLLEALTGKGGGRFAPIKEAVDKGHFRDLRLIRPALAAIDDGYADVADLIADKVLPQYGTAVLEELRAKYDPKGTKGHPRRLKLMHQIDAAGARELVKEALDKGSKEVKVAAISCLGAEPEDRDYLIDQAASKTQDVRGAAYQALAKLDHPAAVAVLAKAVQGKDLHLAAHAIVDSKNPKLAAVLAAEIRTSVDAFLKLKDKKKASEAADRITDLLNALPDAKSAELDALLLDLFARRAELAKVKGSTYSGTDVVESVVSQMADGSEAVRRALVAAHAELEPDQLQQAFEAGRPYLTPAELYDSFAPYIAATAGRGKKRGKDPEWERREAVLDAIDSDFYPYQWLNPDDDDDDDSELDEPERERPEPQPYDPRWLDLAVAAKHTGAIQALARPGHAGALAFAKSEFDAALKKAKHPSDVQNEMTTLLRVAHPDAADAFFAGLARRPKKVHFYQFYWYANMIPRLPLSAVPRLEEALAGFPKDVAEHVGEDWQKAIDKLKAKGAAP</sequence>
<feature type="region of interest" description="Disordered" evidence="1">
    <location>
        <begin position="454"/>
        <end position="486"/>
    </location>
</feature>
<dbReference type="AlphaFoldDB" id="A0A517XLV6"/>
<gene>
    <name evidence="2" type="ORF">ETAA1_03810</name>
</gene>
<organism evidence="2 3">
    <name type="scientific">Urbifossiella limnaea</name>
    <dbReference type="NCBI Taxonomy" id="2528023"/>
    <lineage>
        <taxon>Bacteria</taxon>
        <taxon>Pseudomonadati</taxon>
        <taxon>Planctomycetota</taxon>
        <taxon>Planctomycetia</taxon>
        <taxon>Gemmatales</taxon>
        <taxon>Gemmataceae</taxon>
        <taxon>Urbifossiella</taxon>
    </lineage>
</organism>